<dbReference type="SUPFAM" id="SSF103473">
    <property type="entry name" value="MFS general substrate transporter"/>
    <property type="match status" value="1"/>
</dbReference>
<dbReference type="PANTHER" id="PTHR11360">
    <property type="entry name" value="MONOCARBOXYLATE TRANSPORTER"/>
    <property type="match status" value="1"/>
</dbReference>
<dbReference type="GO" id="GO:0008028">
    <property type="term" value="F:monocarboxylic acid transmembrane transporter activity"/>
    <property type="evidence" value="ECO:0007669"/>
    <property type="project" value="TreeGrafter"/>
</dbReference>
<feature type="transmembrane region" description="Helical" evidence="2">
    <location>
        <begin position="61"/>
        <end position="81"/>
    </location>
</feature>
<dbReference type="OrthoDB" id="6499973at2759"/>
<name>A0A3M7R028_BRAPC</name>
<evidence type="ECO:0000256" key="1">
    <source>
        <dbReference type="ARBA" id="ARBA00004141"/>
    </source>
</evidence>
<evidence type="ECO:0000313" key="4">
    <source>
        <dbReference type="EMBL" id="RNA16714.1"/>
    </source>
</evidence>
<accession>A0A3M7R028</accession>
<sequence>MARKSLKEERVPAPPDGGYGWVVLVATFFIAFMVAGCMYSIGIILPDIKDHFKETQEKINLLSSLNTGFFFCSGPIVAGLANQLGIRPVVMGGAIVTALCYVASAYSSSVYLVMVLYGVIGGLKFKLILKFQTT</sequence>
<gene>
    <name evidence="4" type="ORF">BpHYR1_049514</name>
</gene>
<keyword evidence="2" id="KW-0812">Transmembrane</keyword>
<evidence type="ECO:0000259" key="3">
    <source>
        <dbReference type="PROSITE" id="PS50850"/>
    </source>
</evidence>
<dbReference type="AlphaFoldDB" id="A0A3M7R028"/>
<dbReference type="GO" id="GO:0016020">
    <property type="term" value="C:membrane"/>
    <property type="evidence" value="ECO:0007669"/>
    <property type="project" value="UniProtKB-SubCell"/>
</dbReference>
<keyword evidence="2" id="KW-0472">Membrane</keyword>
<dbReference type="EMBL" id="REGN01004648">
    <property type="protein sequence ID" value="RNA16714.1"/>
    <property type="molecule type" value="Genomic_DNA"/>
</dbReference>
<comment type="caution">
    <text evidence="4">The sequence shown here is derived from an EMBL/GenBank/DDBJ whole genome shotgun (WGS) entry which is preliminary data.</text>
</comment>
<dbReference type="Proteomes" id="UP000276133">
    <property type="component" value="Unassembled WGS sequence"/>
</dbReference>
<dbReference type="PANTHER" id="PTHR11360:SF286">
    <property type="entry name" value="GH22266P"/>
    <property type="match status" value="1"/>
</dbReference>
<feature type="transmembrane region" description="Helical" evidence="2">
    <location>
        <begin position="110"/>
        <end position="129"/>
    </location>
</feature>
<dbReference type="InterPro" id="IPR050327">
    <property type="entry name" value="Proton-linked_MCT"/>
</dbReference>
<evidence type="ECO:0000256" key="2">
    <source>
        <dbReference type="SAM" id="Phobius"/>
    </source>
</evidence>
<keyword evidence="5" id="KW-1185">Reference proteome</keyword>
<dbReference type="InterPro" id="IPR011701">
    <property type="entry name" value="MFS"/>
</dbReference>
<dbReference type="InterPro" id="IPR036259">
    <property type="entry name" value="MFS_trans_sf"/>
</dbReference>
<comment type="subcellular location">
    <subcellularLocation>
        <location evidence="1">Membrane</location>
        <topology evidence="1">Multi-pass membrane protein</topology>
    </subcellularLocation>
</comment>
<dbReference type="InterPro" id="IPR020846">
    <property type="entry name" value="MFS_dom"/>
</dbReference>
<reference evidence="4 5" key="1">
    <citation type="journal article" date="2018" name="Sci. Rep.">
        <title>Genomic signatures of local adaptation to the degree of environmental predictability in rotifers.</title>
        <authorList>
            <person name="Franch-Gras L."/>
            <person name="Hahn C."/>
            <person name="Garcia-Roger E.M."/>
            <person name="Carmona M.J."/>
            <person name="Serra M."/>
            <person name="Gomez A."/>
        </authorList>
    </citation>
    <scope>NUCLEOTIDE SEQUENCE [LARGE SCALE GENOMIC DNA]</scope>
    <source>
        <strain evidence="4">HYR1</strain>
    </source>
</reference>
<feature type="transmembrane region" description="Helical" evidence="2">
    <location>
        <begin position="21"/>
        <end position="41"/>
    </location>
</feature>
<feature type="domain" description="Major facilitator superfamily (MFS) profile" evidence="3">
    <location>
        <begin position="23"/>
        <end position="134"/>
    </location>
</feature>
<dbReference type="PROSITE" id="PS50850">
    <property type="entry name" value="MFS"/>
    <property type="match status" value="1"/>
</dbReference>
<protein>
    <submittedName>
        <fullName evidence="4">Monocarboxylate transporter 12-like</fullName>
    </submittedName>
</protein>
<dbReference type="Gene3D" id="1.20.1250.20">
    <property type="entry name" value="MFS general substrate transporter like domains"/>
    <property type="match status" value="1"/>
</dbReference>
<proteinExistence type="predicted"/>
<dbReference type="Pfam" id="PF07690">
    <property type="entry name" value="MFS_1"/>
    <property type="match status" value="1"/>
</dbReference>
<organism evidence="4 5">
    <name type="scientific">Brachionus plicatilis</name>
    <name type="common">Marine rotifer</name>
    <name type="synonym">Brachionus muelleri</name>
    <dbReference type="NCBI Taxonomy" id="10195"/>
    <lineage>
        <taxon>Eukaryota</taxon>
        <taxon>Metazoa</taxon>
        <taxon>Spiralia</taxon>
        <taxon>Gnathifera</taxon>
        <taxon>Rotifera</taxon>
        <taxon>Eurotatoria</taxon>
        <taxon>Monogononta</taxon>
        <taxon>Pseudotrocha</taxon>
        <taxon>Ploima</taxon>
        <taxon>Brachionidae</taxon>
        <taxon>Brachionus</taxon>
    </lineage>
</organism>
<keyword evidence="2" id="KW-1133">Transmembrane helix</keyword>
<evidence type="ECO:0000313" key="5">
    <source>
        <dbReference type="Proteomes" id="UP000276133"/>
    </source>
</evidence>